<name>A0A845G6Q0_9BURK</name>
<sequence>MKSTSKFVQLSAIDPEAAKRLAPGVTMLVSRRTLAEIVKEKQQELEAKQKLGDSLVWTPASA</sequence>
<evidence type="ECO:0000313" key="2">
    <source>
        <dbReference type="Proteomes" id="UP000470302"/>
    </source>
</evidence>
<dbReference type="AlphaFoldDB" id="A0A845G6Q0"/>
<organism evidence="1 2">
    <name type="scientific">Duganella vulcania</name>
    <dbReference type="NCBI Taxonomy" id="2692166"/>
    <lineage>
        <taxon>Bacteria</taxon>
        <taxon>Pseudomonadati</taxon>
        <taxon>Pseudomonadota</taxon>
        <taxon>Betaproteobacteria</taxon>
        <taxon>Burkholderiales</taxon>
        <taxon>Oxalobacteraceae</taxon>
        <taxon>Telluria group</taxon>
        <taxon>Duganella</taxon>
    </lineage>
</organism>
<gene>
    <name evidence="1" type="ORF">GTP91_18390</name>
</gene>
<dbReference type="EMBL" id="WWCW01000064">
    <property type="protein sequence ID" value="MYM89132.1"/>
    <property type="molecule type" value="Genomic_DNA"/>
</dbReference>
<dbReference type="RefSeq" id="WP_161098092.1">
    <property type="nucleotide sequence ID" value="NZ_WWCW01000064.1"/>
</dbReference>
<proteinExistence type="predicted"/>
<reference evidence="1 2" key="1">
    <citation type="submission" date="2020-01" db="EMBL/GenBank/DDBJ databases">
        <title>Novel species isolated from a subtropical stream in China.</title>
        <authorList>
            <person name="Lu H."/>
        </authorList>
    </citation>
    <scope>NUCLEOTIDE SEQUENCE [LARGE SCALE GENOMIC DNA]</scope>
    <source>
        <strain evidence="1 2">FT82W</strain>
    </source>
</reference>
<accession>A0A845G6Q0</accession>
<comment type="caution">
    <text evidence="1">The sequence shown here is derived from an EMBL/GenBank/DDBJ whole genome shotgun (WGS) entry which is preliminary data.</text>
</comment>
<protein>
    <submittedName>
        <fullName evidence="1">Uncharacterized protein</fullName>
    </submittedName>
</protein>
<evidence type="ECO:0000313" key="1">
    <source>
        <dbReference type="EMBL" id="MYM89132.1"/>
    </source>
</evidence>
<dbReference type="Proteomes" id="UP000470302">
    <property type="component" value="Unassembled WGS sequence"/>
</dbReference>